<dbReference type="InterPro" id="IPR017050">
    <property type="entry name" value="Metallopeptidase_nem"/>
</dbReference>
<evidence type="ECO:0000259" key="18">
    <source>
        <dbReference type="PROSITE" id="PS01180"/>
    </source>
</evidence>
<feature type="chain" id="PRO_5041772075" description="Zinc metalloproteinase" evidence="13 16">
    <location>
        <begin position="18"/>
        <end position="565"/>
    </location>
</feature>
<accession>A0AAD5QQY3</accession>
<keyword evidence="8 15" id="KW-0862">Zinc</keyword>
<feature type="binding site" evidence="15">
    <location>
        <position position="225"/>
    </location>
    <ligand>
        <name>Zn(2+)</name>
        <dbReference type="ChEBI" id="CHEBI:29105"/>
        <note>catalytic</note>
    </ligand>
</feature>
<evidence type="ECO:0000256" key="6">
    <source>
        <dbReference type="ARBA" id="ARBA00022723"/>
    </source>
</evidence>
<feature type="domain" description="Peptidase M12A" evidence="20">
    <location>
        <begin position="209"/>
        <end position="318"/>
    </location>
</feature>
<feature type="binding site" evidence="15">
    <location>
        <position position="215"/>
    </location>
    <ligand>
        <name>Zn(2+)</name>
        <dbReference type="ChEBI" id="CHEBI:29105"/>
        <note>catalytic</note>
    </ligand>
</feature>
<evidence type="ECO:0000256" key="7">
    <source>
        <dbReference type="ARBA" id="ARBA00022801"/>
    </source>
</evidence>
<dbReference type="Gene3D" id="3.40.390.10">
    <property type="entry name" value="Collagenase (Catalytic Domain)"/>
    <property type="match status" value="1"/>
</dbReference>
<keyword evidence="3 13" id="KW-0964">Secreted</keyword>
<keyword evidence="5 15" id="KW-0645">Protease</keyword>
<feature type="binding site" evidence="15">
    <location>
        <position position="219"/>
    </location>
    <ligand>
        <name>Zn(2+)</name>
        <dbReference type="ChEBI" id="CHEBI:29105"/>
        <note>catalytic</note>
    </ligand>
</feature>
<evidence type="ECO:0000256" key="13">
    <source>
        <dbReference type="PIRNR" id="PIRNR036365"/>
    </source>
</evidence>
<dbReference type="PANTHER" id="PTHR10127:SF877">
    <property type="entry name" value="ZINC METALLOPROTEINASE NAS-34"/>
    <property type="match status" value="1"/>
</dbReference>
<dbReference type="PIRSF" id="PIRSF036365">
    <property type="entry name" value="Astacin_nematoda"/>
    <property type="match status" value="1"/>
</dbReference>
<dbReference type="InterPro" id="IPR006026">
    <property type="entry name" value="Peptidase_Metallo"/>
</dbReference>
<evidence type="ECO:0000256" key="15">
    <source>
        <dbReference type="PROSITE-ProRule" id="PRU01211"/>
    </source>
</evidence>
<dbReference type="PROSITE" id="PS51864">
    <property type="entry name" value="ASTACIN"/>
    <property type="match status" value="1"/>
</dbReference>
<feature type="domain" description="CUB" evidence="18">
    <location>
        <begin position="361"/>
        <end position="480"/>
    </location>
</feature>
<evidence type="ECO:0000256" key="17">
    <source>
        <dbReference type="SAM" id="MobiDB-lite"/>
    </source>
</evidence>
<dbReference type="GO" id="GO:0005576">
    <property type="term" value="C:extracellular region"/>
    <property type="evidence" value="ECO:0007669"/>
    <property type="project" value="UniProtKB-SubCell"/>
</dbReference>
<proteinExistence type="predicted"/>
<evidence type="ECO:0000259" key="20">
    <source>
        <dbReference type="PROSITE" id="PS51864"/>
    </source>
</evidence>
<evidence type="ECO:0000256" key="9">
    <source>
        <dbReference type="ARBA" id="ARBA00023049"/>
    </source>
</evidence>
<evidence type="ECO:0000256" key="14">
    <source>
        <dbReference type="PROSITE-ProRule" id="PRU01005"/>
    </source>
</evidence>
<keyword evidence="6 15" id="KW-0479">Metal-binding</keyword>
<evidence type="ECO:0000256" key="1">
    <source>
        <dbReference type="ARBA" id="ARBA00002657"/>
    </source>
</evidence>
<evidence type="ECO:0000259" key="19">
    <source>
        <dbReference type="PROSITE" id="PS51670"/>
    </source>
</evidence>
<feature type="signal peptide" evidence="13 16">
    <location>
        <begin position="1"/>
        <end position="17"/>
    </location>
</feature>
<evidence type="ECO:0000313" key="22">
    <source>
        <dbReference type="Proteomes" id="UP001196413"/>
    </source>
</evidence>
<dbReference type="InterPro" id="IPR000742">
    <property type="entry name" value="EGF"/>
</dbReference>
<dbReference type="SUPFAM" id="SSF49854">
    <property type="entry name" value="Spermadhesin, CUB domain"/>
    <property type="match status" value="1"/>
</dbReference>
<dbReference type="PROSITE" id="PS00022">
    <property type="entry name" value="EGF_1"/>
    <property type="match status" value="1"/>
</dbReference>
<keyword evidence="11" id="KW-1015">Disulfide bond</keyword>
<dbReference type="SUPFAM" id="SSF55486">
    <property type="entry name" value="Metalloproteases ('zincins'), catalytic domain"/>
    <property type="match status" value="1"/>
</dbReference>
<keyword evidence="22" id="KW-1185">Reference proteome</keyword>
<dbReference type="EMBL" id="JAHQIW010004165">
    <property type="protein sequence ID" value="KAJ1361318.1"/>
    <property type="molecule type" value="Genomic_DNA"/>
</dbReference>
<keyword evidence="7 15" id="KW-0378">Hydrolase</keyword>
<dbReference type="PRINTS" id="PR00480">
    <property type="entry name" value="ASTACIN"/>
</dbReference>
<evidence type="ECO:0000256" key="12">
    <source>
        <dbReference type="ARBA" id="ARBA00023180"/>
    </source>
</evidence>
<organism evidence="21 22">
    <name type="scientific">Parelaphostrongylus tenuis</name>
    <name type="common">Meningeal worm</name>
    <dbReference type="NCBI Taxonomy" id="148309"/>
    <lineage>
        <taxon>Eukaryota</taxon>
        <taxon>Metazoa</taxon>
        <taxon>Ecdysozoa</taxon>
        <taxon>Nematoda</taxon>
        <taxon>Chromadorea</taxon>
        <taxon>Rhabditida</taxon>
        <taxon>Rhabditina</taxon>
        <taxon>Rhabditomorpha</taxon>
        <taxon>Strongyloidea</taxon>
        <taxon>Metastrongylidae</taxon>
        <taxon>Parelaphostrongylus</taxon>
    </lineage>
</organism>
<feature type="active site" evidence="15">
    <location>
        <position position="216"/>
    </location>
</feature>
<keyword evidence="10" id="KW-0865">Zymogen</keyword>
<dbReference type="Gene3D" id="2.60.120.290">
    <property type="entry name" value="Spermadhesin, CUB domain"/>
    <property type="match status" value="1"/>
</dbReference>
<comment type="subcellular location">
    <subcellularLocation>
        <location evidence="2 13">Secreted</location>
    </subcellularLocation>
</comment>
<comment type="function">
    <text evidence="1">Metalloprotease.</text>
</comment>
<dbReference type="PROSITE" id="PS51670">
    <property type="entry name" value="SHKT"/>
    <property type="match status" value="1"/>
</dbReference>
<keyword evidence="4" id="KW-0245">EGF-like domain</keyword>
<dbReference type="AlphaFoldDB" id="A0AAD5QQY3"/>
<evidence type="ECO:0000256" key="8">
    <source>
        <dbReference type="ARBA" id="ARBA00022833"/>
    </source>
</evidence>
<dbReference type="PROSITE" id="PS01180">
    <property type="entry name" value="CUB"/>
    <property type="match status" value="1"/>
</dbReference>
<evidence type="ECO:0000256" key="16">
    <source>
        <dbReference type="RuleBase" id="RU361183"/>
    </source>
</evidence>
<dbReference type="InterPro" id="IPR001506">
    <property type="entry name" value="Peptidase_M12A"/>
</dbReference>
<dbReference type="PROSITE" id="PS01186">
    <property type="entry name" value="EGF_2"/>
    <property type="match status" value="1"/>
</dbReference>
<dbReference type="GO" id="GO:0006508">
    <property type="term" value="P:proteolysis"/>
    <property type="evidence" value="ECO:0007669"/>
    <property type="project" value="UniProtKB-KW"/>
</dbReference>
<dbReference type="Gene3D" id="1.10.10.1940">
    <property type="match status" value="1"/>
</dbReference>
<evidence type="ECO:0000256" key="10">
    <source>
        <dbReference type="ARBA" id="ARBA00023145"/>
    </source>
</evidence>
<feature type="compositionally biased region" description="Low complexity" evidence="17">
    <location>
        <begin position="480"/>
        <end position="506"/>
    </location>
</feature>
<evidence type="ECO:0000256" key="11">
    <source>
        <dbReference type="ARBA" id="ARBA00023157"/>
    </source>
</evidence>
<protein>
    <recommendedName>
        <fullName evidence="13">Zinc metalloproteinase</fullName>
    </recommendedName>
</protein>
<gene>
    <name evidence="21" type="primary">NAS-31_67</name>
    <name evidence="21" type="ORF">KIN20_020535</name>
</gene>
<evidence type="ECO:0000256" key="3">
    <source>
        <dbReference type="ARBA" id="ARBA00022525"/>
    </source>
</evidence>
<evidence type="ECO:0000313" key="21">
    <source>
        <dbReference type="EMBL" id="KAJ1361318.1"/>
    </source>
</evidence>
<comment type="caution">
    <text evidence="14">Lacks conserved residue(s) required for the propagation of feature annotation.</text>
</comment>
<dbReference type="Pfam" id="PF01400">
    <property type="entry name" value="Astacin"/>
    <property type="match status" value="1"/>
</dbReference>
<dbReference type="GO" id="GO:0004222">
    <property type="term" value="F:metalloendopeptidase activity"/>
    <property type="evidence" value="ECO:0007669"/>
    <property type="project" value="UniProtKB-UniRule"/>
</dbReference>
<dbReference type="InterPro" id="IPR003582">
    <property type="entry name" value="ShKT_dom"/>
</dbReference>
<dbReference type="GO" id="GO:0008270">
    <property type="term" value="F:zinc ion binding"/>
    <property type="evidence" value="ECO:0007669"/>
    <property type="project" value="UniProtKB-UniRule"/>
</dbReference>
<dbReference type="InterPro" id="IPR035914">
    <property type="entry name" value="Sperma_CUB_dom_sf"/>
</dbReference>
<dbReference type="InterPro" id="IPR000859">
    <property type="entry name" value="CUB_dom"/>
</dbReference>
<feature type="domain" description="ShKT" evidence="19">
    <location>
        <begin position="529"/>
        <end position="565"/>
    </location>
</feature>
<name>A0AAD5QQY3_PARTN</name>
<dbReference type="SMART" id="SM00235">
    <property type="entry name" value="ZnMc"/>
    <property type="match status" value="1"/>
</dbReference>
<dbReference type="GO" id="GO:0018996">
    <property type="term" value="P:molting cycle, collagen and cuticulin-based cuticle"/>
    <property type="evidence" value="ECO:0007669"/>
    <property type="project" value="InterPro"/>
</dbReference>
<comment type="cofactor">
    <cofactor evidence="15 16">
        <name>Zn(2+)</name>
        <dbReference type="ChEBI" id="CHEBI:29105"/>
    </cofactor>
    <text evidence="15 16">Binds 1 zinc ion per subunit.</text>
</comment>
<evidence type="ECO:0000256" key="4">
    <source>
        <dbReference type="ARBA" id="ARBA00022536"/>
    </source>
</evidence>
<reference evidence="21" key="1">
    <citation type="submission" date="2021-06" db="EMBL/GenBank/DDBJ databases">
        <title>Parelaphostrongylus tenuis whole genome reference sequence.</title>
        <authorList>
            <person name="Garwood T.J."/>
            <person name="Larsen P.A."/>
            <person name="Fountain-Jones N.M."/>
            <person name="Garbe J.R."/>
            <person name="Macchietto M.G."/>
            <person name="Kania S.A."/>
            <person name="Gerhold R.W."/>
            <person name="Richards J.E."/>
            <person name="Wolf T.M."/>
        </authorList>
    </citation>
    <scope>NUCLEOTIDE SEQUENCE</scope>
    <source>
        <strain evidence="21">MNPRO001-30</strain>
        <tissue evidence="21">Meninges</tissue>
    </source>
</reference>
<evidence type="ECO:0000256" key="2">
    <source>
        <dbReference type="ARBA" id="ARBA00004613"/>
    </source>
</evidence>
<feature type="region of interest" description="Disordered" evidence="17">
    <location>
        <begin position="480"/>
        <end position="527"/>
    </location>
</feature>
<sequence length="565" mass="63792">MNVKLFVFLTVCIGAKSFSSIGSANGPSAKDDNYEKELNEGYELLKGVPHAKDTKWLLQQLHEMEPEIQQELTLSPEREAELQEEMKNYVGTEKDHSPLMGETIQEINEATKVDRALFQGDILLTREQAQEVIEDVWENEATRKKRQAYRDRRYPYSLWSDGVSYSFHSNAIYKVNNSLSLDHGEEELTYDVLVFLNIKQQYHLVSKSQVGLAAHEIGHALGFYHTQSRHDRDDFITLDFQNFKPQWISQFTKQTEHTNYNYNLTYDYGSVMHYGATGVSLNGQPAVIPRDIKYVPALGSHMISFYEKLMMNLHYKCLDICRRESSAKCKNGGFPHPRDCSKCICPSGYGGRLCDERPSGCGKTLTATSSYQTLEDSVGEKNARYAKDEFEMCHYWIQGPPGSTIEVVLDSFPRGVAVDGCHFAGVEIKTGSDIRHSGYRFCSPNYAGTSLVSTHHIVPIITYSRAIEIKTVFRYRLASPGSGSTDTTTPDATSEPTERPTSQPTKKSPRPPKKTPRPTANPSTSNPRCRDIDICPALAKWDFCNTDEYDGEMKKVICPRSCGFC</sequence>
<evidence type="ECO:0000256" key="5">
    <source>
        <dbReference type="ARBA" id="ARBA00022670"/>
    </source>
</evidence>
<dbReference type="InterPro" id="IPR024079">
    <property type="entry name" value="MetalloPept_cat_dom_sf"/>
</dbReference>
<keyword evidence="12" id="KW-0325">Glycoprotein</keyword>
<feature type="compositionally biased region" description="Basic residues" evidence="17">
    <location>
        <begin position="507"/>
        <end position="516"/>
    </location>
</feature>
<dbReference type="Proteomes" id="UP001196413">
    <property type="component" value="Unassembled WGS sequence"/>
</dbReference>
<dbReference type="PANTHER" id="PTHR10127">
    <property type="entry name" value="DISCOIDIN, CUB, EGF, LAMININ , AND ZINC METALLOPROTEASE DOMAIN CONTAINING"/>
    <property type="match status" value="1"/>
</dbReference>
<keyword evidence="13 16" id="KW-0732">Signal</keyword>
<keyword evidence="9 15" id="KW-0482">Metalloprotease</keyword>
<comment type="caution">
    <text evidence="21">The sequence shown here is derived from an EMBL/GenBank/DDBJ whole genome shotgun (WGS) entry which is preliminary data.</text>
</comment>